<dbReference type="EMBL" id="BKCJ011805183">
    <property type="protein sequence ID" value="GFD54373.1"/>
    <property type="molecule type" value="Genomic_DNA"/>
</dbReference>
<accession>A0A699X5M3</accession>
<gene>
    <name evidence="1" type="ORF">Tci_926342</name>
</gene>
<name>A0A699X5M3_TANCI</name>
<dbReference type="AlphaFoldDB" id="A0A699X5M3"/>
<proteinExistence type="predicted"/>
<organism evidence="1">
    <name type="scientific">Tanacetum cinerariifolium</name>
    <name type="common">Dalmatian daisy</name>
    <name type="synonym">Chrysanthemum cinerariifolium</name>
    <dbReference type="NCBI Taxonomy" id="118510"/>
    <lineage>
        <taxon>Eukaryota</taxon>
        <taxon>Viridiplantae</taxon>
        <taxon>Streptophyta</taxon>
        <taxon>Embryophyta</taxon>
        <taxon>Tracheophyta</taxon>
        <taxon>Spermatophyta</taxon>
        <taxon>Magnoliopsida</taxon>
        <taxon>eudicotyledons</taxon>
        <taxon>Gunneridae</taxon>
        <taxon>Pentapetalae</taxon>
        <taxon>asterids</taxon>
        <taxon>campanulids</taxon>
        <taxon>Asterales</taxon>
        <taxon>Asteraceae</taxon>
        <taxon>Asteroideae</taxon>
        <taxon>Anthemideae</taxon>
        <taxon>Anthemidinae</taxon>
        <taxon>Tanacetum</taxon>
    </lineage>
</organism>
<reference evidence="1" key="1">
    <citation type="journal article" date="2019" name="Sci. Rep.">
        <title>Draft genome of Tanacetum cinerariifolium, the natural source of mosquito coil.</title>
        <authorList>
            <person name="Yamashiro T."/>
            <person name="Shiraishi A."/>
            <person name="Satake H."/>
            <person name="Nakayama K."/>
        </authorList>
    </citation>
    <scope>NUCLEOTIDE SEQUENCE</scope>
</reference>
<evidence type="ECO:0000313" key="1">
    <source>
        <dbReference type="EMBL" id="GFD54373.1"/>
    </source>
</evidence>
<feature type="non-terminal residue" evidence="1">
    <location>
        <position position="98"/>
    </location>
</feature>
<feature type="non-terminal residue" evidence="1">
    <location>
        <position position="1"/>
    </location>
</feature>
<sequence>ADLRQTLTKGPIANLVVVLQEQYKRARRQMAAGLAAVMAMTSRFALIDKTLAQQARQLLGGLLGEVGVVRVGFSGQQHVQRVVAVIVPLRIVALLQQA</sequence>
<protein>
    <submittedName>
        <fullName evidence="1">Uncharacterized protein</fullName>
    </submittedName>
</protein>
<comment type="caution">
    <text evidence="1">The sequence shown here is derived from an EMBL/GenBank/DDBJ whole genome shotgun (WGS) entry which is preliminary data.</text>
</comment>